<dbReference type="EMBL" id="GBXM01046505">
    <property type="protein sequence ID" value="JAH62072.1"/>
    <property type="molecule type" value="Transcribed_RNA"/>
</dbReference>
<sequence length="20" mass="2380">MVEVKTYLPWLMDWLKGAKA</sequence>
<proteinExistence type="predicted"/>
<accession>A0A0E9U8K6</accession>
<dbReference type="AlphaFoldDB" id="A0A0E9U8K6"/>
<evidence type="ECO:0000313" key="1">
    <source>
        <dbReference type="EMBL" id="JAH62072.1"/>
    </source>
</evidence>
<reference evidence="1" key="2">
    <citation type="journal article" date="2015" name="Fish Shellfish Immunol.">
        <title>Early steps in the European eel (Anguilla anguilla)-Vibrio vulnificus interaction in the gills: Role of the RtxA13 toxin.</title>
        <authorList>
            <person name="Callol A."/>
            <person name="Pajuelo D."/>
            <person name="Ebbesson L."/>
            <person name="Teles M."/>
            <person name="MacKenzie S."/>
            <person name="Amaro C."/>
        </authorList>
    </citation>
    <scope>NUCLEOTIDE SEQUENCE</scope>
</reference>
<protein>
    <submittedName>
        <fullName evidence="1">Uncharacterized protein</fullName>
    </submittedName>
</protein>
<reference evidence="1" key="1">
    <citation type="submission" date="2014-11" db="EMBL/GenBank/DDBJ databases">
        <authorList>
            <person name="Amaro Gonzalez C."/>
        </authorList>
    </citation>
    <scope>NUCLEOTIDE SEQUENCE</scope>
</reference>
<name>A0A0E9U8K6_ANGAN</name>
<organism evidence="1">
    <name type="scientific">Anguilla anguilla</name>
    <name type="common">European freshwater eel</name>
    <name type="synonym">Muraena anguilla</name>
    <dbReference type="NCBI Taxonomy" id="7936"/>
    <lineage>
        <taxon>Eukaryota</taxon>
        <taxon>Metazoa</taxon>
        <taxon>Chordata</taxon>
        <taxon>Craniata</taxon>
        <taxon>Vertebrata</taxon>
        <taxon>Euteleostomi</taxon>
        <taxon>Actinopterygii</taxon>
        <taxon>Neopterygii</taxon>
        <taxon>Teleostei</taxon>
        <taxon>Anguilliformes</taxon>
        <taxon>Anguillidae</taxon>
        <taxon>Anguilla</taxon>
    </lineage>
</organism>